<dbReference type="SUPFAM" id="SSF53850">
    <property type="entry name" value="Periplasmic binding protein-like II"/>
    <property type="match status" value="1"/>
</dbReference>
<evidence type="ECO:0000256" key="3">
    <source>
        <dbReference type="ARBA" id="ARBA00022723"/>
    </source>
</evidence>
<dbReference type="PANTHER" id="PTHR30632">
    <property type="entry name" value="MOLYBDATE-BINDING PERIPLASMIC PROTEIN"/>
    <property type="match status" value="1"/>
</dbReference>
<dbReference type="Proteomes" id="UP000321062">
    <property type="component" value="Chromosome"/>
</dbReference>
<dbReference type="PIRSF" id="PIRSF004846">
    <property type="entry name" value="ModA"/>
    <property type="match status" value="1"/>
</dbReference>
<dbReference type="AlphaFoldDB" id="A0A5B9DSN8"/>
<keyword evidence="7" id="KW-1185">Reference proteome</keyword>
<protein>
    <submittedName>
        <fullName evidence="6">Molybdate ABC transporter substrate-binding protein</fullName>
    </submittedName>
</protein>
<dbReference type="Pfam" id="PF13531">
    <property type="entry name" value="SBP_bac_11"/>
    <property type="match status" value="1"/>
</dbReference>
<dbReference type="RefSeq" id="WP_147657527.1">
    <property type="nucleotide sequence ID" value="NZ_BMFM01000002.1"/>
</dbReference>
<gene>
    <name evidence="6" type="primary">modA</name>
    <name evidence="6" type="ORF">FNA67_18630</name>
</gene>
<accession>A0A5B9DSN8</accession>
<proteinExistence type="inferred from homology"/>
<name>A0A5B9DSN8_9HYPH</name>
<keyword evidence="2" id="KW-0500">Molybdenum</keyword>
<evidence type="ECO:0000256" key="5">
    <source>
        <dbReference type="ARBA" id="ARBA00062515"/>
    </source>
</evidence>
<dbReference type="InterPro" id="IPR050682">
    <property type="entry name" value="ModA/WtpA"/>
</dbReference>
<dbReference type="NCBIfam" id="TIGR01256">
    <property type="entry name" value="modA"/>
    <property type="match status" value="1"/>
</dbReference>
<keyword evidence="4" id="KW-0732">Signal</keyword>
<reference evidence="6 7" key="1">
    <citation type="journal article" date="2015" name="Int. J. Syst. Evol. Microbiol.">
        <title>Youhaiella tibetensis gen. nov., sp. nov., isolated from subsurface sediment.</title>
        <authorList>
            <person name="Wang Y.X."/>
            <person name="Huang F.Q."/>
            <person name="Nogi Y."/>
            <person name="Pang S.J."/>
            <person name="Wang P.K."/>
            <person name="Lv J."/>
        </authorList>
    </citation>
    <scope>NUCLEOTIDE SEQUENCE [LARGE SCALE GENOMIC DNA]</scope>
    <source>
        <strain evidence="7">fig4</strain>
    </source>
</reference>
<dbReference type="GO" id="GO:0015689">
    <property type="term" value="P:molybdate ion transport"/>
    <property type="evidence" value="ECO:0007669"/>
    <property type="project" value="InterPro"/>
</dbReference>
<dbReference type="EMBL" id="CP041690">
    <property type="protein sequence ID" value="QEE22062.1"/>
    <property type="molecule type" value="Genomic_DNA"/>
</dbReference>
<dbReference type="InterPro" id="IPR044084">
    <property type="entry name" value="AvModA-like_subst-bd"/>
</dbReference>
<dbReference type="PANTHER" id="PTHR30632:SF14">
    <property type="entry name" value="TUNGSTATE_MOLYBDATE_CHROMATE-BINDING PROTEIN MODA"/>
    <property type="match status" value="1"/>
</dbReference>
<dbReference type="GO" id="GO:1901359">
    <property type="term" value="F:tungstate binding"/>
    <property type="evidence" value="ECO:0007669"/>
    <property type="project" value="UniProtKB-ARBA"/>
</dbReference>
<keyword evidence="3" id="KW-0479">Metal-binding</keyword>
<dbReference type="CDD" id="cd13539">
    <property type="entry name" value="PBP2_AvModA"/>
    <property type="match status" value="1"/>
</dbReference>
<evidence type="ECO:0000313" key="7">
    <source>
        <dbReference type="Proteomes" id="UP000321062"/>
    </source>
</evidence>
<dbReference type="InterPro" id="IPR005950">
    <property type="entry name" value="ModA"/>
</dbReference>
<evidence type="ECO:0000256" key="1">
    <source>
        <dbReference type="ARBA" id="ARBA00009175"/>
    </source>
</evidence>
<sequence>MRFPFKLAAIVLSLSVALPAHATTVSVAVAANFTKVAEEIAAAFRAKTGDDVELSFGATGQLYTQITQGAPFQVFLAADDQRPQKAVDEGHGVDGTVFTYAVGKLVLYGVAADVTAGADVLKAGNFQKLSIADPETAPYGAAAVETLRSLDLYEALQPKIVTAQNISQAQQFVESGSAELGFVALSQVIGADKGTQWLVPAELYEPIRQDAVLLKTGENEPAARAFLDYLKSDEAIAIIKKSGYEVSP</sequence>
<evidence type="ECO:0000256" key="2">
    <source>
        <dbReference type="ARBA" id="ARBA00022505"/>
    </source>
</evidence>
<dbReference type="OrthoDB" id="9785015at2"/>
<dbReference type="FunFam" id="3.40.190.10:FF:000035">
    <property type="entry name" value="Molybdate ABC transporter substrate-binding protein"/>
    <property type="match status" value="1"/>
</dbReference>
<dbReference type="KEGG" id="yti:FNA67_18630"/>
<dbReference type="GO" id="GO:0046872">
    <property type="term" value="F:metal ion binding"/>
    <property type="evidence" value="ECO:0007669"/>
    <property type="project" value="UniProtKB-KW"/>
</dbReference>
<evidence type="ECO:0000256" key="4">
    <source>
        <dbReference type="ARBA" id="ARBA00022729"/>
    </source>
</evidence>
<comment type="similarity">
    <text evidence="1">Belongs to the bacterial solute-binding protein ModA family.</text>
</comment>
<evidence type="ECO:0000313" key="6">
    <source>
        <dbReference type="EMBL" id="QEE22062.1"/>
    </source>
</evidence>
<dbReference type="GO" id="GO:0030973">
    <property type="term" value="F:molybdate ion binding"/>
    <property type="evidence" value="ECO:0007669"/>
    <property type="project" value="InterPro"/>
</dbReference>
<organism evidence="6 7">
    <name type="scientific">Paradevosia tibetensis</name>
    <dbReference type="NCBI Taxonomy" id="1447062"/>
    <lineage>
        <taxon>Bacteria</taxon>
        <taxon>Pseudomonadati</taxon>
        <taxon>Pseudomonadota</taxon>
        <taxon>Alphaproteobacteria</taxon>
        <taxon>Hyphomicrobiales</taxon>
        <taxon>Devosiaceae</taxon>
        <taxon>Paradevosia</taxon>
    </lineage>
</organism>
<comment type="subunit">
    <text evidence="5">The complex is composed of two ATP-binding proteins (ModC), two transmembrane proteins (ModB) and a solute-binding protein (ModA).</text>
</comment>
<dbReference type="Gene3D" id="3.40.190.10">
    <property type="entry name" value="Periplasmic binding protein-like II"/>
    <property type="match status" value="2"/>
</dbReference>